<dbReference type="PROSITE" id="PS50931">
    <property type="entry name" value="HTH_LYSR"/>
    <property type="match status" value="1"/>
</dbReference>
<dbReference type="SUPFAM" id="SSF46785">
    <property type="entry name" value="Winged helix' DNA-binding domain"/>
    <property type="match status" value="1"/>
</dbReference>
<evidence type="ECO:0000313" key="7">
    <source>
        <dbReference type="Proteomes" id="UP000018466"/>
    </source>
</evidence>
<evidence type="ECO:0000256" key="4">
    <source>
        <dbReference type="ARBA" id="ARBA00023163"/>
    </source>
</evidence>
<dbReference type="SUPFAM" id="SSF53850">
    <property type="entry name" value="Periplasmic binding protein-like II"/>
    <property type="match status" value="1"/>
</dbReference>
<dbReference type="GO" id="GO:0003677">
    <property type="term" value="F:DNA binding"/>
    <property type="evidence" value="ECO:0007669"/>
    <property type="project" value="UniProtKB-KW"/>
</dbReference>
<evidence type="ECO:0000259" key="5">
    <source>
        <dbReference type="PROSITE" id="PS50931"/>
    </source>
</evidence>
<dbReference type="GO" id="GO:0005829">
    <property type="term" value="C:cytosol"/>
    <property type="evidence" value="ECO:0007669"/>
    <property type="project" value="TreeGrafter"/>
</dbReference>
<dbReference type="GeneID" id="86940637"/>
<feature type="domain" description="HTH lysR-type" evidence="5">
    <location>
        <begin position="1"/>
        <end position="58"/>
    </location>
</feature>
<dbReference type="PANTHER" id="PTHR30419:SF8">
    <property type="entry name" value="NITROGEN ASSIMILATION TRANSCRIPTIONAL ACTIVATOR-RELATED"/>
    <property type="match status" value="1"/>
</dbReference>
<evidence type="ECO:0000256" key="3">
    <source>
        <dbReference type="ARBA" id="ARBA00023125"/>
    </source>
</evidence>
<dbReference type="FunFam" id="1.10.10.10:FF:000001">
    <property type="entry name" value="LysR family transcriptional regulator"/>
    <property type="match status" value="1"/>
</dbReference>
<dbReference type="CDD" id="cd05466">
    <property type="entry name" value="PBP2_LTTR_substrate"/>
    <property type="match status" value="1"/>
</dbReference>
<dbReference type="Pfam" id="PF00126">
    <property type="entry name" value="HTH_1"/>
    <property type="match status" value="1"/>
</dbReference>
<dbReference type="Pfam" id="PF03466">
    <property type="entry name" value="LysR_substrate"/>
    <property type="match status" value="1"/>
</dbReference>
<comment type="caution">
    <text evidence="6">The sequence shown here is derived from an EMBL/GenBank/DDBJ whole genome shotgun (WGS) entry which is preliminary data.</text>
</comment>
<dbReference type="Gene3D" id="3.40.190.290">
    <property type="match status" value="1"/>
</dbReference>
<protein>
    <recommendedName>
        <fullName evidence="5">HTH lysR-type domain-containing protein</fullName>
    </recommendedName>
</protein>
<gene>
    <name evidence="6" type="ORF">HMPREF9623_00868</name>
</gene>
<sequence>MDANNIKYIVAIAKYGSINHAAKAMFISQPQLSHILKITEEECGLTLFQRTSRGTRLTPEGEDYLHHCEIILAEMAKLNRYVTQAASAQSRLKVSMTRFSHISECFNEVCHRHQADSSIHYHLYEASASNVLNDVVEGKSDIGILHFSTTNQEMTLQGFADKKLSFTPLATFRPYVCLAENHPVLQGKVPAAIDIRELKDYGFVRYAGQYEDFIYHIASDSGLIDLNESQKIIYVCDRQEQMRLIQTTTFYTIGIAAFSDQSKLYQVISVPILKSSEHLAFGIITRKDTVLSPLEQEFKEEVIRKYRTLAETEG</sequence>
<dbReference type="InterPro" id="IPR005119">
    <property type="entry name" value="LysR_subst-bd"/>
</dbReference>
<dbReference type="PANTHER" id="PTHR30419">
    <property type="entry name" value="HTH-TYPE TRANSCRIPTIONAL REGULATOR YBHD"/>
    <property type="match status" value="1"/>
</dbReference>
<keyword evidence="4" id="KW-0804">Transcription</keyword>
<keyword evidence="3" id="KW-0238">DNA-binding</keyword>
<evidence type="ECO:0000256" key="1">
    <source>
        <dbReference type="ARBA" id="ARBA00009437"/>
    </source>
</evidence>
<dbReference type="AlphaFoldDB" id="A0AA36Y5H9"/>
<dbReference type="RefSeq" id="WP_009532701.1">
    <property type="nucleotide sequence ID" value="NZ_JH590862.1"/>
</dbReference>
<keyword evidence="7" id="KW-1185">Reference proteome</keyword>
<dbReference type="InterPro" id="IPR000847">
    <property type="entry name" value="LysR_HTH_N"/>
</dbReference>
<organism evidence="6 7">
    <name type="scientific">Stomatobaculum longum</name>
    <dbReference type="NCBI Taxonomy" id="796942"/>
    <lineage>
        <taxon>Bacteria</taxon>
        <taxon>Bacillati</taxon>
        <taxon>Bacillota</taxon>
        <taxon>Clostridia</taxon>
        <taxon>Lachnospirales</taxon>
        <taxon>Lachnospiraceae</taxon>
        <taxon>Stomatobaculum</taxon>
    </lineage>
</organism>
<reference evidence="6 7" key="1">
    <citation type="submission" date="2011-10" db="EMBL/GenBank/DDBJ databases">
        <title>The Genome Sequence of Lachnospiraceae bacterium ACC2.</title>
        <authorList>
            <consortium name="The Broad Institute Genome Sequencing Platform"/>
            <person name="Earl A."/>
            <person name="Ward D."/>
            <person name="Feldgarden M."/>
            <person name="Gevers D."/>
            <person name="Sizova M."/>
            <person name="Hazen A."/>
            <person name="Epstein S."/>
            <person name="Young S.K."/>
            <person name="Zeng Q."/>
            <person name="Gargeya S."/>
            <person name="Fitzgerald M."/>
            <person name="Haas B."/>
            <person name="Abouelleil A."/>
            <person name="Alvarado L."/>
            <person name="Arachchi H.M."/>
            <person name="Berlin A."/>
            <person name="Brown A."/>
            <person name="Chapman S.B."/>
            <person name="Chen Z."/>
            <person name="Dunbar C."/>
            <person name="Freedman E."/>
            <person name="Gearin G."/>
            <person name="Goldberg J."/>
            <person name="Griggs A."/>
            <person name="Gujja S."/>
            <person name="Heiman D."/>
            <person name="Howarth C."/>
            <person name="Larson L."/>
            <person name="Lui A."/>
            <person name="MacDonald P.J.P."/>
            <person name="Montmayeur A."/>
            <person name="Murphy C."/>
            <person name="Neiman D."/>
            <person name="Pearson M."/>
            <person name="Priest M."/>
            <person name="Roberts A."/>
            <person name="Saif S."/>
            <person name="Shea T."/>
            <person name="Shenoy N."/>
            <person name="Sisk P."/>
            <person name="Stolte C."/>
            <person name="Sykes S."/>
            <person name="Wortman J."/>
            <person name="Nusbaum C."/>
            <person name="Birren B."/>
        </authorList>
    </citation>
    <scope>NUCLEOTIDE SEQUENCE [LARGE SCALE GENOMIC DNA]</scope>
    <source>
        <strain evidence="6 7">ACC2</strain>
    </source>
</reference>
<name>A0AA36Y5H9_9FIRM</name>
<comment type="similarity">
    <text evidence="1">Belongs to the LysR transcriptional regulatory family.</text>
</comment>
<accession>A0AA36Y5H9</accession>
<dbReference type="InterPro" id="IPR036388">
    <property type="entry name" value="WH-like_DNA-bd_sf"/>
</dbReference>
<proteinExistence type="inferred from homology"/>
<dbReference type="Gene3D" id="1.10.10.10">
    <property type="entry name" value="Winged helix-like DNA-binding domain superfamily/Winged helix DNA-binding domain"/>
    <property type="match status" value="1"/>
</dbReference>
<dbReference type="InterPro" id="IPR050950">
    <property type="entry name" value="HTH-type_LysR_regulators"/>
</dbReference>
<dbReference type="InterPro" id="IPR036390">
    <property type="entry name" value="WH_DNA-bd_sf"/>
</dbReference>
<dbReference type="EMBL" id="AGEL01000006">
    <property type="protein sequence ID" value="EHO17269.1"/>
    <property type="molecule type" value="Genomic_DNA"/>
</dbReference>
<dbReference type="Proteomes" id="UP000018466">
    <property type="component" value="Unassembled WGS sequence"/>
</dbReference>
<keyword evidence="2" id="KW-0805">Transcription regulation</keyword>
<evidence type="ECO:0000256" key="2">
    <source>
        <dbReference type="ARBA" id="ARBA00023015"/>
    </source>
</evidence>
<evidence type="ECO:0000313" key="6">
    <source>
        <dbReference type="EMBL" id="EHO17269.1"/>
    </source>
</evidence>
<dbReference type="GO" id="GO:0003700">
    <property type="term" value="F:DNA-binding transcription factor activity"/>
    <property type="evidence" value="ECO:0007669"/>
    <property type="project" value="InterPro"/>
</dbReference>